<organism evidence="1 2">
    <name type="scientific">Euroglyphus maynei</name>
    <name type="common">Mayne's house dust mite</name>
    <dbReference type="NCBI Taxonomy" id="6958"/>
    <lineage>
        <taxon>Eukaryota</taxon>
        <taxon>Metazoa</taxon>
        <taxon>Ecdysozoa</taxon>
        <taxon>Arthropoda</taxon>
        <taxon>Chelicerata</taxon>
        <taxon>Arachnida</taxon>
        <taxon>Acari</taxon>
        <taxon>Acariformes</taxon>
        <taxon>Sarcoptiformes</taxon>
        <taxon>Astigmata</taxon>
        <taxon>Psoroptidia</taxon>
        <taxon>Analgoidea</taxon>
        <taxon>Pyroglyphidae</taxon>
        <taxon>Pyroglyphinae</taxon>
        <taxon>Euroglyphus</taxon>
    </lineage>
</organism>
<sequence>MINNYVQLYVLDNRLILLSNVLHRSVNRLPMIIQKFVMKCMMHVKMRVHPGH</sequence>
<protein>
    <submittedName>
        <fullName evidence="1">Uncharacterized protein</fullName>
    </submittedName>
</protein>
<dbReference type="Proteomes" id="UP000194236">
    <property type="component" value="Unassembled WGS sequence"/>
</dbReference>
<keyword evidence="2" id="KW-1185">Reference proteome</keyword>
<gene>
    <name evidence="1" type="ORF">BLA29_015146</name>
</gene>
<comment type="caution">
    <text evidence="1">The sequence shown here is derived from an EMBL/GenBank/DDBJ whole genome shotgun (WGS) entry which is preliminary data.</text>
</comment>
<evidence type="ECO:0000313" key="1">
    <source>
        <dbReference type="EMBL" id="OTF83522.1"/>
    </source>
</evidence>
<accession>A0A1Y3BRW5</accession>
<proteinExistence type="predicted"/>
<reference evidence="1 2" key="1">
    <citation type="submission" date="2017-03" db="EMBL/GenBank/DDBJ databases">
        <title>Genome Survey of Euroglyphus maynei.</title>
        <authorList>
            <person name="Arlian L.G."/>
            <person name="Morgan M.S."/>
            <person name="Rider S.D."/>
        </authorList>
    </citation>
    <scope>NUCLEOTIDE SEQUENCE [LARGE SCALE GENOMIC DNA]</scope>
    <source>
        <strain evidence="1">Arlian Lab</strain>
        <tissue evidence="1">Whole body</tissue>
    </source>
</reference>
<dbReference type="AlphaFoldDB" id="A0A1Y3BRW5"/>
<dbReference type="EMBL" id="MUJZ01003344">
    <property type="protein sequence ID" value="OTF83522.1"/>
    <property type="molecule type" value="Genomic_DNA"/>
</dbReference>
<name>A0A1Y3BRW5_EURMA</name>
<evidence type="ECO:0000313" key="2">
    <source>
        <dbReference type="Proteomes" id="UP000194236"/>
    </source>
</evidence>